<comment type="similarity">
    <text evidence="1">Belongs to the short-chain dehydrogenases/reductases (SDR) family.</text>
</comment>
<organism evidence="3 4">
    <name type="scientific">Streptomyces lannensis</name>
    <dbReference type="NCBI Taxonomy" id="766498"/>
    <lineage>
        <taxon>Bacteria</taxon>
        <taxon>Bacillati</taxon>
        <taxon>Actinomycetota</taxon>
        <taxon>Actinomycetes</taxon>
        <taxon>Kitasatosporales</taxon>
        <taxon>Streptomycetaceae</taxon>
        <taxon>Streptomyces</taxon>
    </lineage>
</organism>
<dbReference type="Pfam" id="PF00106">
    <property type="entry name" value="adh_short"/>
    <property type="match status" value="1"/>
</dbReference>
<dbReference type="PANTHER" id="PTHR24320:SF148">
    <property type="entry name" value="NAD(P)-BINDING ROSSMANN-FOLD SUPERFAMILY PROTEIN"/>
    <property type="match status" value="1"/>
</dbReference>
<keyword evidence="2" id="KW-0560">Oxidoreductase</keyword>
<sequence>MTYDHPRWTTPFTRDTTADEVLTGVDLSGRRAVVTGGASGIGIETARSLARAGAEVTLAVRDTSAGRKVADEIAADGGGARVDVAPLELTDRASVAAFARAWTGPLHILVNNAGVMAVPELRRTREGWELQFATNHLGHFELARSLHPALAAQGARIVSVSSNAHHRSPVVFDDIHFEHRAYDPWLAYGQSKTAGVLFAVEAGRRWADDGITANALMPGGIRTALQRHQEGAAMSPEVREIFDSYPWRTARQGAATSVLLAASPLVEGVTGRYFENCNEALPLDPALAGRSGEPSGVAPHALDPDAAARLWEVSARTLGD</sequence>
<dbReference type="CDD" id="cd05327">
    <property type="entry name" value="retinol-DH_like_SDR_c_like"/>
    <property type="match status" value="1"/>
</dbReference>
<dbReference type="PANTHER" id="PTHR24320">
    <property type="entry name" value="RETINOL DEHYDROGENASE"/>
    <property type="match status" value="1"/>
</dbReference>
<dbReference type="InterPro" id="IPR020904">
    <property type="entry name" value="Sc_DH/Rdtase_CS"/>
</dbReference>
<proteinExistence type="inferred from homology"/>
<evidence type="ECO:0000313" key="3">
    <source>
        <dbReference type="EMBL" id="GAA3856271.1"/>
    </source>
</evidence>
<dbReference type="InterPro" id="IPR002347">
    <property type="entry name" value="SDR_fam"/>
</dbReference>
<protein>
    <submittedName>
        <fullName evidence="3">SDR family NAD(P)-dependent oxidoreductase</fullName>
    </submittedName>
</protein>
<evidence type="ECO:0000313" key="4">
    <source>
        <dbReference type="Proteomes" id="UP001501563"/>
    </source>
</evidence>
<dbReference type="Gene3D" id="3.40.50.720">
    <property type="entry name" value="NAD(P)-binding Rossmann-like Domain"/>
    <property type="match status" value="1"/>
</dbReference>
<dbReference type="PROSITE" id="PS00061">
    <property type="entry name" value="ADH_SHORT"/>
    <property type="match status" value="1"/>
</dbReference>
<dbReference type="InterPro" id="IPR036291">
    <property type="entry name" value="NAD(P)-bd_dom_sf"/>
</dbReference>
<evidence type="ECO:0000256" key="2">
    <source>
        <dbReference type="ARBA" id="ARBA00023002"/>
    </source>
</evidence>
<dbReference type="RefSeq" id="WP_345547461.1">
    <property type="nucleotide sequence ID" value="NZ_BAAAZA010000004.1"/>
</dbReference>
<accession>A0ABP7JVI4</accession>
<gene>
    <name evidence="3" type="ORF">GCM10022207_19500</name>
</gene>
<dbReference type="EMBL" id="BAAAZA010000004">
    <property type="protein sequence ID" value="GAA3856271.1"/>
    <property type="molecule type" value="Genomic_DNA"/>
</dbReference>
<dbReference type="Proteomes" id="UP001501563">
    <property type="component" value="Unassembled WGS sequence"/>
</dbReference>
<dbReference type="PRINTS" id="PR00081">
    <property type="entry name" value="GDHRDH"/>
</dbReference>
<comment type="caution">
    <text evidence="3">The sequence shown here is derived from an EMBL/GenBank/DDBJ whole genome shotgun (WGS) entry which is preliminary data.</text>
</comment>
<reference evidence="4" key="1">
    <citation type="journal article" date="2019" name="Int. J. Syst. Evol. Microbiol.">
        <title>The Global Catalogue of Microorganisms (GCM) 10K type strain sequencing project: providing services to taxonomists for standard genome sequencing and annotation.</title>
        <authorList>
            <consortium name="The Broad Institute Genomics Platform"/>
            <consortium name="The Broad Institute Genome Sequencing Center for Infectious Disease"/>
            <person name="Wu L."/>
            <person name="Ma J."/>
        </authorList>
    </citation>
    <scope>NUCLEOTIDE SEQUENCE [LARGE SCALE GENOMIC DNA]</scope>
    <source>
        <strain evidence="4">JCM 16578</strain>
    </source>
</reference>
<name>A0ABP7JVI4_9ACTN</name>
<dbReference type="SUPFAM" id="SSF51735">
    <property type="entry name" value="NAD(P)-binding Rossmann-fold domains"/>
    <property type="match status" value="1"/>
</dbReference>
<keyword evidence="4" id="KW-1185">Reference proteome</keyword>
<evidence type="ECO:0000256" key="1">
    <source>
        <dbReference type="ARBA" id="ARBA00006484"/>
    </source>
</evidence>